<gene>
    <name evidence="1" type="ORF">MYP_4068</name>
</gene>
<proteinExistence type="predicted"/>
<dbReference type="OrthoDB" id="2786695at2"/>
<dbReference type="STRING" id="153721.MYP_4068"/>
<reference evidence="1 2" key="1">
    <citation type="submission" date="2014-09" db="EMBL/GenBank/DDBJ databases">
        <title>Sporocytophaga myxococcoides PG-01 genome sequencing.</title>
        <authorList>
            <person name="Liu L."/>
            <person name="Gao P.J."/>
            <person name="Chen G.J."/>
            <person name="Wang L.S."/>
        </authorList>
    </citation>
    <scope>NUCLEOTIDE SEQUENCE [LARGE SCALE GENOMIC DNA]</scope>
    <source>
        <strain evidence="1 2">PG-01</strain>
    </source>
</reference>
<protein>
    <recommendedName>
        <fullName evidence="3">DUF4297 domain-containing protein</fullName>
    </recommendedName>
</protein>
<accession>A0A098LL71</accession>
<dbReference type="Proteomes" id="UP000030185">
    <property type="component" value="Unassembled WGS sequence"/>
</dbReference>
<dbReference type="eggNOG" id="ENOG5031F66">
    <property type="taxonomic scope" value="Bacteria"/>
</dbReference>
<evidence type="ECO:0000313" key="1">
    <source>
        <dbReference type="EMBL" id="GAL86838.1"/>
    </source>
</evidence>
<dbReference type="AlphaFoldDB" id="A0A098LL71"/>
<organism evidence="1 2">
    <name type="scientific">Sporocytophaga myxococcoides</name>
    <dbReference type="NCBI Taxonomy" id="153721"/>
    <lineage>
        <taxon>Bacteria</taxon>
        <taxon>Pseudomonadati</taxon>
        <taxon>Bacteroidota</taxon>
        <taxon>Cytophagia</taxon>
        <taxon>Cytophagales</taxon>
        <taxon>Cytophagaceae</taxon>
        <taxon>Sporocytophaga</taxon>
    </lineage>
</organism>
<evidence type="ECO:0000313" key="2">
    <source>
        <dbReference type="Proteomes" id="UP000030185"/>
    </source>
</evidence>
<evidence type="ECO:0008006" key="3">
    <source>
        <dbReference type="Google" id="ProtNLM"/>
    </source>
</evidence>
<comment type="caution">
    <text evidence="1">The sequence shown here is derived from an EMBL/GenBank/DDBJ whole genome shotgun (WGS) entry which is preliminary data.</text>
</comment>
<dbReference type="EMBL" id="BBLT01000009">
    <property type="protein sequence ID" value="GAL86838.1"/>
    <property type="molecule type" value="Genomic_DNA"/>
</dbReference>
<sequence length="425" mass="50036">MQSDNKRTVAEKTSVPQNMAEKIFHLEYYFNLLVSIQDGEEIGCEIKDDCHIDFTKRGKAKLIQLKHTILTARNGSPKNLTSKDVDLWHTVSNWIDLICDENDNRKLEEDQVRFINDTSFSLVTNKVIEGNSFLTLILDYTNNKIDIESIKSEIKNLLNTEDERSVVDTYILKLLNKPNTWLSHFFSKININSNNFYDIRDATLKKLKERFRLSNHFVESIYDSYYSSLKDLVYEASFNKAIIINKETFEKGLEQCVLKYSPEKNYYTLNADSEIPSEVYKNFAEQVFIKQLVDIKAIENEGDILELTEHRYMANNSFSRWEMYEGEIDNVISFKKERRTHWQNAFKEVYNRKNLAKIEQVTGEERENLLIDLGQECLSIVRKKDLKYGGVSLQIHVCNGHFYWLSDIPEIGWRNDWNDRFEPKK</sequence>
<keyword evidence="2" id="KW-1185">Reference proteome</keyword>
<name>A0A098LL71_9BACT</name>